<dbReference type="AlphaFoldDB" id="A0A521FET9"/>
<protein>
    <submittedName>
        <fullName evidence="1">Uncharacterized protein</fullName>
    </submittedName>
</protein>
<reference evidence="1 2" key="1">
    <citation type="submission" date="2017-05" db="EMBL/GenBank/DDBJ databases">
        <authorList>
            <person name="Varghese N."/>
            <person name="Submissions S."/>
        </authorList>
    </citation>
    <scope>NUCLEOTIDE SEQUENCE [LARGE SCALE GENOMIC DNA]</scope>
    <source>
        <strain evidence="1 2">DSM 29506</strain>
    </source>
</reference>
<proteinExistence type="predicted"/>
<name>A0A521FET9_9RHOB</name>
<dbReference type="Proteomes" id="UP000316030">
    <property type="component" value="Unassembled WGS sequence"/>
</dbReference>
<accession>A0A521FET9</accession>
<keyword evidence="2" id="KW-1185">Reference proteome</keyword>
<gene>
    <name evidence="1" type="ORF">SAMN06265173_12814</name>
</gene>
<organism evidence="1 2">
    <name type="scientific">Thalassovita litoralis</name>
    <dbReference type="NCBI Taxonomy" id="1010611"/>
    <lineage>
        <taxon>Bacteria</taxon>
        <taxon>Pseudomonadati</taxon>
        <taxon>Pseudomonadota</taxon>
        <taxon>Alphaproteobacteria</taxon>
        <taxon>Rhodobacterales</taxon>
        <taxon>Roseobacteraceae</taxon>
        <taxon>Thalassovita</taxon>
    </lineage>
</organism>
<evidence type="ECO:0000313" key="2">
    <source>
        <dbReference type="Proteomes" id="UP000316030"/>
    </source>
</evidence>
<sequence length="38" mass="4761">MDNRNDDKKVVYRPYITTKDGRRIWAKWYGKRAFRIEL</sequence>
<dbReference type="EMBL" id="FXTO01000028">
    <property type="protein sequence ID" value="SMO94693.1"/>
    <property type="molecule type" value="Genomic_DNA"/>
</dbReference>
<evidence type="ECO:0000313" key="1">
    <source>
        <dbReference type="EMBL" id="SMO94693.1"/>
    </source>
</evidence>